<evidence type="ECO:0000259" key="5">
    <source>
        <dbReference type="Pfam" id="PF14833"/>
    </source>
</evidence>
<dbReference type="PANTHER" id="PTHR43060">
    <property type="entry name" value="3-HYDROXYISOBUTYRATE DEHYDROGENASE-LIKE 1, MITOCHONDRIAL-RELATED"/>
    <property type="match status" value="1"/>
</dbReference>
<dbReference type="PIRSF" id="PIRSF000103">
    <property type="entry name" value="HIBADH"/>
    <property type="match status" value="1"/>
</dbReference>
<sequence length="313" mass="32407">MTNGTDDTSGTKPRIGFIGVGFMGHGMAANLLRKGHAVQVLGNRNRAPVDNLLAMGATEAASPAEMARAVDVLHLCLPNSAVVEATMRGPDGILSGAREGLIVIDTTTADPGSTLRLAEELAAKGATLVDAPLGRTPREAEAGTLDAMVGCSPEMFQRIRPVIECWASTINHIGPVGSAHKMKLIMNFIAMGYAALYSEALAIGARSGISPATVRRVIGASRMSNGFFETFMAGSVGGEPEIHKFTIANAAKDTRYAAQMADAAGAMNPMGAAIKNYFCQAETAGRGADYLPALAAHVAALNGLDLTVEAAKP</sequence>
<accession>A0A1G9HIB0</accession>
<evidence type="ECO:0000259" key="4">
    <source>
        <dbReference type="Pfam" id="PF03446"/>
    </source>
</evidence>
<dbReference type="SUPFAM" id="SSF48179">
    <property type="entry name" value="6-phosphogluconate dehydrogenase C-terminal domain-like"/>
    <property type="match status" value="1"/>
</dbReference>
<feature type="domain" description="6-phosphogluconate dehydrogenase NADP-binding" evidence="4">
    <location>
        <begin position="14"/>
        <end position="174"/>
    </location>
</feature>
<feature type="active site" evidence="3">
    <location>
        <position position="183"/>
    </location>
</feature>
<name>A0A1G9HIB0_9RHOB</name>
<keyword evidence="1" id="KW-0560">Oxidoreductase</keyword>
<keyword evidence="2" id="KW-0520">NAD</keyword>
<dbReference type="InterPro" id="IPR006115">
    <property type="entry name" value="6PGDH_NADP-bd"/>
</dbReference>
<dbReference type="Gene3D" id="1.10.1040.10">
    <property type="entry name" value="N-(1-d-carboxylethyl)-l-norvaline Dehydrogenase, domain 2"/>
    <property type="match status" value="1"/>
</dbReference>
<evidence type="ECO:0000256" key="3">
    <source>
        <dbReference type="PIRSR" id="PIRSR000103-1"/>
    </source>
</evidence>
<evidence type="ECO:0008006" key="8">
    <source>
        <dbReference type="Google" id="ProtNLM"/>
    </source>
</evidence>
<dbReference type="Gene3D" id="3.40.50.720">
    <property type="entry name" value="NAD(P)-binding Rossmann-like Domain"/>
    <property type="match status" value="1"/>
</dbReference>
<dbReference type="EMBL" id="FNGE01000006">
    <property type="protein sequence ID" value="SDL12738.1"/>
    <property type="molecule type" value="Genomic_DNA"/>
</dbReference>
<evidence type="ECO:0000256" key="2">
    <source>
        <dbReference type="ARBA" id="ARBA00023027"/>
    </source>
</evidence>
<dbReference type="GO" id="GO:0050661">
    <property type="term" value="F:NADP binding"/>
    <property type="evidence" value="ECO:0007669"/>
    <property type="project" value="InterPro"/>
</dbReference>
<reference evidence="7" key="1">
    <citation type="submission" date="2016-10" db="EMBL/GenBank/DDBJ databases">
        <authorList>
            <person name="Varghese N."/>
            <person name="Submissions S."/>
        </authorList>
    </citation>
    <scope>NUCLEOTIDE SEQUENCE [LARGE SCALE GENOMIC DNA]</scope>
    <source>
        <strain evidence="7">CGMCC 1.7655</strain>
    </source>
</reference>
<dbReference type="Pfam" id="PF14833">
    <property type="entry name" value="NAD_binding_11"/>
    <property type="match status" value="1"/>
</dbReference>
<dbReference type="PANTHER" id="PTHR43060:SF15">
    <property type="entry name" value="3-HYDROXYISOBUTYRATE DEHYDROGENASE-LIKE 1, MITOCHONDRIAL-RELATED"/>
    <property type="match status" value="1"/>
</dbReference>
<dbReference type="InterPro" id="IPR029154">
    <property type="entry name" value="HIBADH-like_NADP-bd"/>
</dbReference>
<dbReference type="RefSeq" id="WP_090754820.1">
    <property type="nucleotide sequence ID" value="NZ_FNGE01000006.1"/>
</dbReference>
<dbReference type="STRING" id="525640.SAMN04487971_106194"/>
<organism evidence="6 7">
    <name type="scientific">Paracoccus chinensis</name>
    <dbReference type="NCBI Taxonomy" id="525640"/>
    <lineage>
        <taxon>Bacteria</taxon>
        <taxon>Pseudomonadati</taxon>
        <taxon>Pseudomonadota</taxon>
        <taxon>Alphaproteobacteria</taxon>
        <taxon>Rhodobacterales</taxon>
        <taxon>Paracoccaceae</taxon>
        <taxon>Paracoccus</taxon>
    </lineage>
</organism>
<dbReference type="Pfam" id="PF03446">
    <property type="entry name" value="NAD_binding_2"/>
    <property type="match status" value="1"/>
</dbReference>
<dbReference type="SUPFAM" id="SSF51735">
    <property type="entry name" value="NAD(P)-binding Rossmann-fold domains"/>
    <property type="match status" value="1"/>
</dbReference>
<dbReference type="InterPro" id="IPR013328">
    <property type="entry name" value="6PGD_dom2"/>
</dbReference>
<dbReference type="OrthoDB" id="9812907at2"/>
<evidence type="ECO:0000313" key="7">
    <source>
        <dbReference type="Proteomes" id="UP000199555"/>
    </source>
</evidence>
<dbReference type="AlphaFoldDB" id="A0A1G9HIB0"/>
<dbReference type="InterPro" id="IPR008927">
    <property type="entry name" value="6-PGluconate_DH-like_C_sf"/>
</dbReference>
<keyword evidence="7" id="KW-1185">Reference proteome</keyword>
<dbReference type="InterPro" id="IPR015815">
    <property type="entry name" value="HIBADH-related"/>
</dbReference>
<dbReference type="Proteomes" id="UP000199555">
    <property type="component" value="Unassembled WGS sequence"/>
</dbReference>
<dbReference type="GO" id="GO:0016491">
    <property type="term" value="F:oxidoreductase activity"/>
    <property type="evidence" value="ECO:0007669"/>
    <property type="project" value="UniProtKB-KW"/>
</dbReference>
<feature type="domain" description="3-hydroxyisobutyrate dehydrogenase-like NAD-binding" evidence="5">
    <location>
        <begin position="177"/>
        <end position="288"/>
    </location>
</feature>
<protein>
    <recommendedName>
        <fullName evidence="8">3-hydroxyisobutyrate dehydrogenase</fullName>
    </recommendedName>
</protein>
<dbReference type="GO" id="GO:0051287">
    <property type="term" value="F:NAD binding"/>
    <property type="evidence" value="ECO:0007669"/>
    <property type="project" value="InterPro"/>
</dbReference>
<proteinExistence type="predicted"/>
<evidence type="ECO:0000256" key="1">
    <source>
        <dbReference type="ARBA" id="ARBA00023002"/>
    </source>
</evidence>
<dbReference type="InterPro" id="IPR036291">
    <property type="entry name" value="NAD(P)-bd_dom_sf"/>
</dbReference>
<gene>
    <name evidence="6" type="ORF">SAMN04487971_106194</name>
</gene>
<evidence type="ECO:0000313" key="6">
    <source>
        <dbReference type="EMBL" id="SDL12738.1"/>
    </source>
</evidence>